<dbReference type="GO" id="GO:0030246">
    <property type="term" value="F:carbohydrate binding"/>
    <property type="evidence" value="ECO:0007669"/>
    <property type="project" value="TreeGrafter"/>
</dbReference>
<organism evidence="16">
    <name type="scientific">Capitella teleta</name>
    <name type="common">Polychaete worm</name>
    <dbReference type="NCBI Taxonomy" id="283909"/>
    <lineage>
        <taxon>Eukaryota</taxon>
        <taxon>Metazoa</taxon>
        <taxon>Spiralia</taxon>
        <taxon>Lophotrochozoa</taxon>
        <taxon>Annelida</taxon>
        <taxon>Polychaeta</taxon>
        <taxon>Sedentaria</taxon>
        <taxon>Scolecida</taxon>
        <taxon>Capitellidae</taxon>
        <taxon>Capitella</taxon>
    </lineage>
</organism>
<comment type="subcellular location">
    <subcellularLocation>
        <location evidence="2">Lysosome</location>
    </subcellularLocation>
</comment>
<gene>
    <name evidence="16" type="ORF">CAPTEDRAFT_222260</name>
</gene>
<dbReference type="EC" id="3.2.1.31" evidence="5"/>
<evidence type="ECO:0000313" key="16">
    <source>
        <dbReference type="EMBL" id="ELT91239.1"/>
    </source>
</evidence>
<dbReference type="NCBIfam" id="NF007538">
    <property type="entry name" value="PRK10150.1"/>
    <property type="match status" value="1"/>
</dbReference>
<comment type="function">
    <text evidence="1">Plays an important role in the degradation of dermatan and keratan sulfates.</text>
</comment>
<evidence type="ECO:0000256" key="6">
    <source>
        <dbReference type="ARBA" id="ARBA00016205"/>
    </source>
</evidence>
<reference evidence="17" key="3">
    <citation type="submission" date="2015-06" db="UniProtKB">
        <authorList>
            <consortium name="EnsemblMetazoa"/>
        </authorList>
    </citation>
    <scope>IDENTIFICATION</scope>
</reference>
<dbReference type="GO" id="GO:0005975">
    <property type="term" value="P:carbohydrate metabolic process"/>
    <property type="evidence" value="ECO:0007669"/>
    <property type="project" value="InterPro"/>
</dbReference>
<dbReference type="InterPro" id="IPR006102">
    <property type="entry name" value="Ig-like_GH2"/>
</dbReference>
<evidence type="ECO:0000259" key="14">
    <source>
        <dbReference type="Pfam" id="PF02836"/>
    </source>
</evidence>
<evidence type="ECO:0000313" key="17">
    <source>
        <dbReference type="EnsemblMetazoa" id="CapteP222260"/>
    </source>
</evidence>
<evidence type="ECO:0000256" key="12">
    <source>
        <dbReference type="SAM" id="SignalP"/>
    </source>
</evidence>
<evidence type="ECO:0000259" key="15">
    <source>
        <dbReference type="Pfam" id="PF02837"/>
    </source>
</evidence>
<accession>R7TC05</accession>
<dbReference type="SUPFAM" id="SSF49785">
    <property type="entry name" value="Galactose-binding domain-like"/>
    <property type="match status" value="1"/>
</dbReference>
<evidence type="ECO:0000256" key="4">
    <source>
        <dbReference type="ARBA" id="ARBA00011881"/>
    </source>
</evidence>
<dbReference type="HOGENOM" id="CLU_006501_6_1_1"/>
<keyword evidence="18" id="KW-1185">Reference proteome</keyword>
<dbReference type="PANTHER" id="PTHR10066:SF67">
    <property type="entry name" value="BETA-GLUCURONIDASE"/>
    <property type="match status" value="1"/>
</dbReference>
<dbReference type="GO" id="GO:0005764">
    <property type="term" value="C:lysosome"/>
    <property type="evidence" value="ECO:0007669"/>
    <property type="project" value="UniProtKB-SubCell"/>
</dbReference>
<dbReference type="InterPro" id="IPR006104">
    <property type="entry name" value="Glyco_hydro_2_N"/>
</dbReference>
<dbReference type="Gene3D" id="2.60.120.260">
    <property type="entry name" value="Galactose-binding domain-like"/>
    <property type="match status" value="1"/>
</dbReference>
<sequence length="635" mass="72988">MVNWSYGVVLLIFLGNANALEGGMLFPRESESRQIQELEGMWDFRADNSVNRNAGFEQKWYADRLEKSGPVIPMPVPSSYNDITVDSNLRDFVGWVWYEREFFVSADWVQSKRVVLRIDSAHYYAIVYINGQKLMEHDGGHLPFEAAVNSLVNVNGPNRVTVAVNNTLTPHTLPPGTITVHQNSSAYPPGYMVQNVQFDFFNYAGIHRRVRLYTTPKTYVDDITIVTDISGSTGIVKYSMSTRGSASVTTHVAVIDHEYSVVAEVDGADGELRVANAHLWWPYSMKQDDFGYMYKLQVTVNSSDGVDIYRHPFGIRTVKSTDTQLLINGEPFYCQGFGRHEDSDIRGKGLDLPLIARDYNLLKWLGSNCYRTSHYPYAEEILDEASRWGIAIIDECPGVGITQDENFSDESLKHHLTVMEELVRRDKNKPSVIMWSIANEPASDNAKAGPYFKAVIDKTRSLDINRPVTFVTVREYNRDHAAQYVDILCINRYYAWYSDTGHTEVIKYQLTDDLNNWYNKFKKPVIITEYGADTISGLHTLPSFVFTEDYQVQFLEEYHKIFDIYRKKFLVGEMVWNFADFMTVQGVGRVVGNKKGVLTRQRQPKEAAYLMRHRYWNIINQKTLSNHRYNKYTKL</sequence>
<protein>
    <recommendedName>
        <fullName evidence="6">Beta-glucuronidase</fullName>
        <ecNumber evidence="5">3.2.1.31</ecNumber>
    </recommendedName>
</protein>
<dbReference type="Pfam" id="PF02837">
    <property type="entry name" value="Glyco_hydro_2_N"/>
    <property type="match status" value="1"/>
</dbReference>
<dbReference type="GO" id="GO:0019391">
    <property type="term" value="P:glucuronoside catabolic process"/>
    <property type="evidence" value="ECO:0007669"/>
    <property type="project" value="TreeGrafter"/>
</dbReference>
<dbReference type="GO" id="GO:0005615">
    <property type="term" value="C:extracellular space"/>
    <property type="evidence" value="ECO:0007669"/>
    <property type="project" value="TreeGrafter"/>
</dbReference>
<feature type="domain" description="Glycosyl hydrolases family 2 sugar binding" evidence="15">
    <location>
        <begin position="35"/>
        <end position="216"/>
    </location>
</feature>
<evidence type="ECO:0000256" key="11">
    <source>
        <dbReference type="ARBA" id="ARBA00023295"/>
    </source>
</evidence>
<dbReference type="InterPro" id="IPR013783">
    <property type="entry name" value="Ig-like_fold"/>
</dbReference>
<proteinExistence type="inferred from homology"/>
<dbReference type="FunCoup" id="R7TC05">
    <property type="interactions" value="420"/>
</dbReference>
<dbReference type="Proteomes" id="UP000014760">
    <property type="component" value="Unassembled WGS sequence"/>
</dbReference>
<dbReference type="OrthoDB" id="408532at2759"/>
<dbReference type="InterPro" id="IPR036156">
    <property type="entry name" value="Beta-gal/glucu_dom_sf"/>
</dbReference>
<evidence type="ECO:0000256" key="3">
    <source>
        <dbReference type="ARBA" id="ARBA00007401"/>
    </source>
</evidence>
<keyword evidence="10" id="KW-0458">Lysosome</keyword>
<feature type="domain" description="Glycoside hydrolase family 2 immunoglobulin-like beta-sandwich" evidence="13">
    <location>
        <begin position="218"/>
        <end position="316"/>
    </location>
</feature>
<evidence type="ECO:0000256" key="8">
    <source>
        <dbReference type="ARBA" id="ARBA00022801"/>
    </source>
</evidence>
<dbReference type="PANTHER" id="PTHR10066">
    <property type="entry name" value="BETA-GLUCURONIDASE"/>
    <property type="match status" value="1"/>
</dbReference>
<dbReference type="FunFam" id="2.60.120.260:FF:000027">
    <property type="entry name" value="Beta-glucuronidase"/>
    <property type="match status" value="1"/>
</dbReference>
<keyword evidence="8" id="KW-0378">Hydrolase</keyword>
<evidence type="ECO:0000256" key="9">
    <source>
        <dbReference type="ARBA" id="ARBA00023180"/>
    </source>
</evidence>
<keyword evidence="9" id="KW-0325">Glycoprotein</keyword>
<dbReference type="Pfam" id="PF02836">
    <property type="entry name" value="Glyco_hydro_2_C"/>
    <property type="match status" value="1"/>
</dbReference>
<name>R7TC05_CAPTE</name>
<evidence type="ECO:0000256" key="5">
    <source>
        <dbReference type="ARBA" id="ARBA00012761"/>
    </source>
</evidence>
<dbReference type="Gene3D" id="3.20.20.80">
    <property type="entry name" value="Glycosidases"/>
    <property type="match status" value="1"/>
</dbReference>
<evidence type="ECO:0000256" key="1">
    <source>
        <dbReference type="ARBA" id="ARBA00003025"/>
    </source>
</evidence>
<keyword evidence="11" id="KW-0326">Glycosidase</keyword>
<reference evidence="18" key="1">
    <citation type="submission" date="2012-12" db="EMBL/GenBank/DDBJ databases">
        <authorList>
            <person name="Hellsten U."/>
            <person name="Grimwood J."/>
            <person name="Chapman J.A."/>
            <person name="Shapiro H."/>
            <person name="Aerts A."/>
            <person name="Otillar R.P."/>
            <person name="Terry A.Y."/>
            <person name="Boore J.L."/>
            <person name="Simakov O."/>
            <person name="Marletaz F."/>
            <person name="Cho S.-J."/>
            <person name="Edsinger-Gonzales E."/>
            <person name="Havlak P."/>
            <person name="Kuo D.-H."/>
            <person name="Larsson T."/>
            <person name="Lv J."/>
            <person name="Arendt D."/>
            <person name="Savage R."/>
            <person name="Osoegawa K."/>
            <person name="de Jong P."/>
            <person name="Lindberg D.R."/>
            <person name="Seaver E.C."/>
            <person name="Weisblat D.A."/>
            <person name="Putnam N.H."/>
            <person name="Grigoriev I.V."/>
            <person name="Rokhsar D.S."/>
        </authorList>
    </citation>
    <scope>NUCLEOTIDE SEQUENCE</scope>
    <source>
        <strain evidence="18">I ESC-2004</strain>
    </source>
</reference>
<reference evidence="16 18" key="2">
    <citation type="journal article" date="2013" name="Nature">
        <title>Insights into bilaterian evolution from three spiralian genomes.</title>
        <authorList>
            <person name="Simakov O."/>
            <person name="Marletaz F."/>
            <person name="Cho S.J."/>
            <person name="Edsinger-Gonzales E."/>
            <person name="Havlak P."/>
            <person name="Hellsten U."/>
            <person name="Kuo D.H."/>
            <person name="Larsson T."/>
            <person name="Lv J."/>
            <person name="Arendt D."/>
            <person name="Savage R."/>
            <person name="Osoegawa K."/>
            <person name="de Jong P."/>
            <person name="Grimwood J."/>
            <person name="Chapman J.A."/>
            <person name="Shapiro H."/>
            <person name="Aerts A."/>
            <person name="Otillar R.P."/>
            <person name="Terry A.Y."/>
            <person name="Boore J.L."/>
            <person name="Grigoriev I.V."/>
            <person name="Lindberg D.R."/>
            <person name="Seaver E.C."/>
            <person name="Weisblat D.A."/>
            <person name="Putnam N.H."/>
            <person name="Rokhsar D.S."/>
        </authorList>
    </citation>
    <scope>NUCLEOTIDE SEQUENCE</scope>
    <source>
        <strain evidence="16 18">I ESC-2004</strain>
    </source>
</reference>
<keyword evidence="7 12" id="KW-0732">Signal</keyword>
<dbReference type="Pfam" id="PF00703">
    <property type="entry name" value="Glyco_hydro_2"/>
    <property type="match status" value="1"/>
</dbReference>
<dbReference type="InterPro" id="IPR017853">
    <property type="entry name" value="GH"/>
</dbReference>
<evidence type="ECO:0000256" key="7">
    <source>
        <dbReference type="ARBA" id="ARBA00022729"/>
    </source>
</evidence>
<dbReference type="InterPro" id="IPR006103">
    <property type="entry name" value="Glyco_hydro_2_cat"/>
</dbReference>
<dbReference type="FunFam" id="2.60.40.10:FF:000628">
    <property type="entry name" value="Beta-glucuronidase"/>
    <property type="match status" value="1"/>
</dbReference>
<dbReference type="PRINTS" id="PR00132">
    <property type="entry name" value="GLHYDRLASE2"/>
</dbReference>
<evidence type="ECO:0000256" key="2">
    <source>
        <dbReference type="ARBA" id="ARBA00004371"/>
    </source>
</evidence>
<dbReference type="FunFam" id="3.20.20.80:FF:000029">
    <property type="entry name" value="Beta-glucuronidase"/>
    <property type="match status" value="1"/>
</dbReference>
<dbReference type="SUPFAM" id="SSF51445">
    <property type="entry name" value="(Trans)glycosidases"/>
    <property type="match status" value="1"/>
</dbReference>
<evidence type="ECO:0000313" key="18">
    <source>
        <dbReference type="Proteomes" id="UP000014760"/>
    </source>
</evidence>
<dbReference type="STRING" id="283909.R7TC05"/>
<dbReference type="EMBL" id="AMQN01013922">
    <property type="status" value="NOT_ANNOTATED_CDS"/>
    <property type="molecule type" value="Genomic_DNA"/>
</dbReference>
<comment type="similarity">
    <text evidence="3">Belongs to the glycosyl hydrolase 2 family.</text>
</comment>
<dbReference type="InterPro" id="IPR008979">
    <property type="entry name" value="Galactose-bd-like_sf"/>
</dbReference>
<comment type="subunit">
    <text evidence="4">Homotetramer.</text>
</comment>
<dbReference type="Gene3D" id="2.60.40.10">
    <property type="entry name" value="Immunoglobulins"/>
    <property type="match status" value="1"/>
</dbReference>
<dbReference type="EnsemblMetazoa" id="CapteT222260">
    <property type="protein sequence ID" value="CapteP222260"/>
    <property type="gene ID" value="CapteG222260"/>
</dbReference>
<dbReference type="AlphaFoldDB" id="R7TC05"/>
<dbReference type="GO" id="GO:0004566">
    <property type="term" value="F:beta-glucuronidase activity"/>
    <property type="evidence" value="ECO:0007669"/>
    <property type="project" value="UniProtKB-EC"/>
</dbReference>
<evidence type="ECO:0000256" key="10">
    <source>
        <dbReference type="ARBA" id="ARBA00023228"/>
    </source>
</evidence>
<dbReference type="EMBL" id="KB310599">
    <property type="protein sequence ID" value="ELT91239.1"/>
    <property type="molecule type" value="Genomic_DNA"/>
</dbReference>
<dbReference type="SUPFAM" id="SSF49303">
    <property type="entry name" value="beta-Galactosidase/glucuronidase domain"/>
    <property type="match status" value="1"/>
</dbReference>
<dbReference type="InterPro" id="IPR006101">
    <property type="entry name" value="Glyco_hydro_2"/>
</dbReference>
<feature type="chain" id="PRO_5008786862" description="Beta-glucuronidase" evidence="12">
    <location>
        <begin position="20"/>
        <end position="635"/>
    </location>
</feature>
<evidence type="ECO:0000259" key="13">
    <source>
        <dbReference type="Pfam" id="PF00703"/>
    </source>
</evidence>
<feature type="domain" description="Glycoside hydrolase family 2 catalytic" evidence="14">
    <location>
        <begin position="319"/>
        <end position="618"/>
    </location>
</feature>
<feature type="signal peptide" evidence="12">
    <location>
        <begin position="1"/>
        <end position="19"/>
    </location>
</feature>
<dbReference type="OMA" id="HRTEGDR"/>